<protein>
    <submittedName>
        <fullName evidence="3">Uncharacterized protein YndB with AHSA1/START domain</fullName>
    </submittedName>
</protein>
<accession>A0A9X2K370</accession>
<feature type="domain" description="Activator of Hsp90 ATPase homologue 1/2-like C-terminal" evidence="2">
    <location>
        <begin position="14"/>
        <end position="135"/>
    </location>
</feature>
<dbReference type="CDD" id="cd07814">
    <property type="entry name" value="SRPBCC_CalC_Aha1-like"/>
    <property type="match status" value="1"/>
</dbReference>
<dbReference type="Gene3D" id="3.30.530.20">
    <property type="match status" value="1"/>
</dbReference>
<dbReference type="SUPFAM" id="SSF55961">
    <property type="entry name" value="Bet v1-like"/>
    <property type="match status" value="1"/>
</dbReference>
<dbReference type="AlphaFoldDB" id="A0A9X2K370"/>
<evidence type="ECO:0000313" key="4">
    <source>
        <dbReference type="Proteomes" id="UP001139648"/>
    </source>
</evidence>
<proteinExistence type="inferred from homology"/>
<comment type="caution">
    <text evidence="3">The sequence shown here is derived from an EMBL/GenBank/DDBJ whole genome shotgun (WGS) entry which is preliminary data.</text>
</comment>
<gene>
    <name evidence="3" type="ORF">HD597_005094</name>
</gene>
<dbReference type="Pfam" id="PF08327">
    <property type="entry name" value="AHSA1"/>
    <property type="match status" value="1"/>
</dbReference>
<evidence type="ECO:0000256" key="1">
    <source>
        <dbReference type="ARBA" id="ARBA00006817"/>
    </source>
</evidence>
<dbReference type="RefSeq" id="WP_253745170.1">
    <property type="nucleotide sequence ID" value="NZ_BAABKA010000067.1"/>
</dbReference>
<dbReference type="InterPro" id="IPR023393">
    <property type="entry name" value="START-like_dom_sf"/>
</dbReference>
<name>A0A9X2K370_9ACTN</name>
<evidence type="ECO:0000259" key="2">
    <source>
        <dbReference type="Pfam" id="PF08327"/>
    </source>
</evidence>
<reference evidence="3" key="1">
    <citation type="submission" date="2022-06" db="EMBL/GenBank/DDBJ databases">
        <title>Sequencing the genomes of 1000 actinobacteria strains.</title>
        <authorList>
            <person name="Klenk H.-P."/>
        </authorList>
    </citation>
    <scope>NUCLEOTIDE SEQUENCE</scope>
    <source>
        <strain evidence="3">DSM 46694</strain>
    </source>
</reference>
<organism evidence="3 4">
    <name type="scientific">Nonomuraea thailandensis</name>
    <dbReference type="NCBI Taxonomy" id="1188745"/>
    <lineage>
        <taxon>Bacteria</taxon>
        <taxon>Bacillati</taxon>
        <taxon>Actinomycetota</taxon>
        <taxon>Actinomycetes</taxon>
        <taxon>Streptosporangiales</taxon>
        <taxon>Streptosporangiaceae</taxon>
        <taxon>Nonomuraea</taxon>
    </lineage>
</organism>
<dbReference type="InterPro" id="IPR013538">
    <property type="entry name" value="ASHA1/2-like_C"/>
</dbReference>
<sequence length="161" mass="17455">MTSTADYRTTMRVKASPDALFDALTTITGLTAWWNPATGSGATGGELRFLMNASEPLVIHVDAATRPTSVRWTVIDCPFLPDWIGTRPAFTITPLDGDTSELVFRHQGLSEGLECFGMCSRSWEHYMTSLRDYLEAGCGSPFGSPADVARRQAQATGTSLS</sequence>
<dbReference type="EMBL" id="JAMZEB010000002">
    <property type="protein sequence ID" value="MCP2358074.1"/>
    <property type="molecule type" value="Genomic_DNA"/>
</dbReference>
<evidence type="ECO:0000313" key="3">
    <source>
        <dbReference type="EMBL" id="MCP2358074.1"/>
    </source>
</evidence>
<comment type="similarity">
    <text evidence="1">Belongs to the AHA1 family.</text>
</comment>
<keyword evidence="4" id="KW-1185">Reference proteome</keyword>
<dbReference type="Proteomes" id="UP001139648">
    <property type="component" value="Unassembled WGS sequence"/>
</dbReference>